<evidence type="ECO:0000256" key="4">
    <source>
        <dbReference type="ARBA" id="ARBA00022833"/>
    </source>
</evidence>
<dbReference type="GO" id="GO:0005634">
    <property type="term" value="C:nucleus"/>
    <property type="evidence" value="ECO:0007669"/>
    <property type="project" value="TreeGrafter"/>
</dbReference>
<dbReference type="PROSITE" id="PS00028">
    <property type="entry name" value="ZINC_FINGER_C2H2_1"/>
    <property type="match status" value="4"/>
</dbReference>
<dbReference type="SUPFAM" id="SSF57667">
    <property type="entry name" value="beta-beta-alpha zinc fingers"/>
    <property type="match status" value="2"/>
</dbReference>
<evidence type="ECO:0000256" key="1">
    <source>
        <dbReference type="ARBA" id="ARBA00022723"/>
    </source>
</evidence>
<feature type="domain" description="C2H2-type" evidence="6">
    <location>
        <begin position="89"/>
        <end position="118"/>
    </location>
</feature>
<evidence type="ECO:0000313" key="7">
    <source>
        <dbReference type="EMBL" id="KAH9827675.1"/>
    </source>
</evidence>
<evidence type="ECO:0000256" key="3">
    <source>
        <dbReference type="ARBA" id="ARBA00022771"/>
    </source>
</evidence>
<dbReference type="Pfam" id="PF12171">
    <property type="entry name" value="zf-C2H2_jaz"/>
    <property type="match status" value="1"/>
</dbReference>
<dbReference type="Gene3D" id="3.30.160.60">
    <property type="entry name" value="Classic Zinc Finger"/>
    <property type="match status" value="3"/>
</dbReference>
<name>A0A9W7SS27_9PEZI</name>
<proteinExistence type="predicted"/>
<gene>
    <name evidence="7" type="ORF">Tdes44962_MAKER00401</name>
</gene>
<dbReference type="SMART" id="SM00355">
    <property type="entry name" value="ZnF_C2H2"/>
    <property type="match status" value="7"/>
</dbReference>
<dbReference type="PANTHER" id="PTHR24409:SF356">
    <property type="entry name" value="C2H2 FINGER DOMAIN TRANSCRIPTION FACTOR (EUROFUNG)"/>
    <property type="match status" value="1"/>
</dbReference>
<evidence type="ECO:0000313" key="8">
    <source>
        <dbReference type="Proteomes" id="UP001138500"/>
    </source>
</evidence>
<dbReference type="GO" id="GO:0000981">
    <property type="term" value="F:DNA-binding transcription factor activity, RNA polymerase II-specific"/>
    <property type="evidence" value="ECO:0007669"/>
    <property type="project" value="TreeGrafter"/>
</dbReference>
<dbReference type="EMBL" id="RIBY02001867">
    <property type="protein sequence ID" value="KAH9827675.1"/>
    <property type="molecule type" value="Genomic_DNA"/>
</dbReference>
<dbReference type="GO" id="GO:0000977">
    <property type="term" value="F:RNA polymerase II transcription regulatory region sequence-specific DNA binding"/>
    <property type="evidence" value="ECO:0007669"/>
    <property type="project" value="TreeGrafter"/>
</dbReference>
<feature type="domain" description="C2H2-type" evidence="6">
    <location>
        <begin position="193"/>
        <end position="217"/>
    </location>
</feature>
<comment type="caution">
    <text evidence="7">The sequence shown here is derived from an EMBL/GenBank/DDBJ whole genome shotgun (WGS) entry which is preliminary data.</text>
</comment>
<dbReference type="Pfam" id="PF00096">
    <property type="entry name" value="zf-C2H2"/>
    <property type="match status" value="1"/>
</dbReference>
<evidence type="ECO:0000259" key="6">
    <source>
        <dbReference type="PROSITE" id="PS50157"/>
    </source>
</evidence>
<dbReference type="InterPro" id="IPR013087">
    <property type="entry name" value="Znf_C2H2_type"/>
</dbReference>
<evidence type="ECO:0000256" key="5">
    <source>
        <dbReference type="PROSITE-ProRule" id="PRU00042"/>
    </source>
</evidence>
<protein>
    <submittedName>
        <fullName evidence="7">Zinc finger protein</fullName>
    </submittedName>
</protein>
<dbReference type="GO" id="GO:0008270">
    <property type="term" value="F:zinc ion binding"/>
    <property type="evidence" value="ECO:0007669"/>
    <property type="project" value="UniProtKB-KW"/>
</dbReference>
<keyword evidence="4" id="KW-0862">Zinc</keyword>
<keyword evidence="1" id="KW-0479">Metal-binding</keyword>
<dbReference type="AlphaFoldDB" id="A0A9W7SS27"/>
<dbReference type="Proteomes" id="UP001138500">
    <property type="component" value="Unassembled WGS sequence"/>
</dbReference>
<reference evidence="7 8" key="1">
    <citation type="journal article" date="2018" name="IMA Fungus">
        <title>IMA Genome-F 10: Nine draft genome sequences of Claviceps purpurea s.lat., including C. arundinis, C. humidiphila, and C. cf. spartinae, pseudomolecules for the pitch canker pathogen Fusarium circinatum, draft genome of Davidsoniella eucalypti, Grosmannia galeiformis, Quambalaria eucalypti, and Teratosphaeria destructans.</title>
        <authorList>
            <person name="Wingfield B.D."/>
            <person name="Liu M."/>
            <person name="Nguyen H.D."/>
            <person name="Lane F.A."/>
            <person name="Morgan S.W."/>
            <person name="De Vos L."/>
            <person name="Wilken P.M."/>
            <person name="Duong T.A."/>
            <person name="Aylward J."/>
            <person name="Coetzee M.P."/>
            <person name="Dadej K."/>
            <person name="De Beer Z.W."/>
            <person name="Findlay W."/>
            <person name="Havenga M."/>
            <person name="Kolarik M."/>
            <person name="Menzies J.G."/>
            <person name="Naidoo K."/>
            <person name="Pochopski O."/>
            <person name="Shoukouhi P."/>
            <person name="Santana Q.C."/>
            <person name="Seifert K.A."/>
            <person name="Soal N."/>
            <person name="Steenkamp E.T."/>
            <person name="Tatham C.T."/>
            <person name="van der Nest M.A."/>
            <person name="Wingfield M.J."/>
        </authorList>
    </citation>
    <scope>NUCLEOTIDE SEQUENCE [LARGE SCALE GENOMIC DNA]</scope>
    <source>
        <strain evidence="7">CMW44962</strain>
    </source>
</reference>
<dbReference type="InterPro" id="IPR036236">
    <property type="entry name" value="Znf_C2H2_sf"/>
</dbReference>
<feature type="domain" description="C2H2-type" evidence="6">
    <location>
        <begin position="31"/>
        <end position="60"/>
    </location>
</feature>
<keyword evidence="2" id="KW-0677">Repeat</keyword>
<sequence>MAHQFRCPSCVWSFKYKDDWYDHMNDEDHWIECETCTKCFSTQNSCNQHMDSADHEAPRYSCHNSDCDRIFKSQVAVTNHMNATEHWPHYCRPCKRSFDSANNLRMHLNSRTHRGANVPCPWCKTGFTSASGLCHHLEAGSCPKATNVNRDTILKFIRQKDPGHTITKKLLTYNGDTNTTYSASDQAWNGDYWECYVCHREFNTKQALNQHLNSPAHQQKVYHCPKGACGKEFGALAQLFNHLESESCGLMRFEKVQQNVGNMLNSGRMIAF</sequence>
<dbReference type="InterPro" id="IPR022755">
    <property type="entry name" value="Znf_C2H2_jaz"/>
</dbReference>
<keyword evidence="3 5" id="KW-0863">Zinc-finger</keyword>
<dbReference type="PROSITE" id="PS50157">
    <property type="entry name" value="ZINC_FINGER_C2H2_2"/>
    <property type="match status" value="3"/>
</dbReference>
<evidence type="ECO:0000256" key="2">
    <source>
        <dbReference type="ARBA" id="ARBA00022737"/>
    </source>
</evidence>
<reference evidence="7 8" key="2">
    <citation type="journal article" date="2021" name="Curr. Genet.">
        <title>Genetic response to nitrogen starvation in the aggressive Eucalyptus foliar pathogen Teratosphaeria destructans.</title>
        <authorList>
            <person name="Havenga M."/>
            <person name="Wingfield B.D."/>
            <person name="Wingfield M.J."/>
            <person name="Dreyer L.L."/>
            <person name="Roets F."/>
            <person name="Aylward J."/>
        </authorList>
    </citation>
    <scope>NUCLEOTIDE SEQUENCE [LARGE SCALE GENOMIC DNA]</scope>
    <source>
        <strain evidence="7">CMW44962</strain>
    </source>
</reference>
<organism evidence="7 8">
    <name type="scientific">Teratosphaeria destructans</name>
    <dbReference type="NCBI Taxonomy" id="418781"/>
    <lineage>
        <taxon>Eukaryota</taxon>
        <taxon>Fungi</taxon>
        <taxon>Dikarya</taxon>
        <taxon>Ascomycota</taxon>
        <taxon>Pezizomycotina</taxon>
        <taxon>Dothideomycetes</taxon>
        <taxon>Dothideomycetidae</taxon>
        <taxon>Mycosphaerellales</taxon>
        <taxon>Teratosphaeriaceae</taxon>
        <taxon>Teratosphaeria</taxon>
    </lineage>
</organism>
<accession>A0A9W7SS27</accession>
<dbReference type="Pfam" id="PF12874">
    <property type="entry name" value="zf-met"/>
    <property type="match status" value="1"/>
</dbReference>
<dbReference type="PANTHER" id="PTHR24409">
    <property type="entry name" value="ZINC FINGER PROTEIN 142"/>
    <property type="match status" value="1"/>
</dbReference>
<dbReference type="OrthoDB" id="6077919at2759"/>
<keyword evidence="8" id="KW-1185">Reference proteome</keyword>